<feature type="chain" id="PRO_5020913912" evidence="2">
    <location>
        <begin position="27"/>
        <end position="205"/>
    </location>
</feature>
<dbReference type="InterPro" id="IPR022472">
    <property type="entry name" value="VPLPA-CTERM"/>
</dbReference>
<keyword evidence="1" id="KW-1133">Transmembrane helix</keyword>
<dbReference type="EMBL" id="SLXP01000002">
    <property type="protein sequence ID" value="TCP42857.1"/>
    <property type="molecule type" value="Genomic_DNA"/>
</dbReference>
<evidence type="ECO:0000313" key="3">
    <source>
        <dbReference type="EMBL" id="TCP42857.1"/>
    </source>
</evidence>
<feature type="transmembrane region" description="Helical" evidence="1">
    <location>
        <begin position="178"/>
        <end position="198"/>
    </location>
</feature>
<dbReference type="AlphaFoldDB" id="A0A4R2Q2T8"/>
<dbReference type="RefSeq" id="WP_132460733.1">
    <property type="nucleotide sequence ID" value="NZ_SLXP01000002.1"/>
</dbReference>
<keyword evidence="1" id="KW-0812">Transmembrane</keyword>
<feature type="signal peptide" evidence="2">
    <location>
        <begin position="1"/>
        <end position="26"/>
    </location>
</feature>
<protein>
    <submittedName>
        <fullName evidence="3">Putative secreted protein</fullName>
    </submittedName>
</protein>
<keyword evidence="1" id="KW-0472">Membrane</keyword>
<organism evidence="3 4">
    <name type="scientific">Rhodovulum marinum</name>
    <dbReference type="NCBI Taxonomy" id="320662"/>
    <lineage>
        <taxon>Bacteria</taxon>
        <taxon>Pseudomonadati</taxon>
        <taxon>Pseudomonadota</taxon>
        <taxon>Alphaproteobacteria</taxon>
        <taxon>Rhodobacterales</taxon>
        <taxon>Paracoccaceae</taxon>
        <taxon>Rhodovulum</taxon>
    </lineage>
</organism>
<keyword evidence="4" id="KW-1185">Reference proteome</keyword>
<name>A0A4R2Q2T8_9RHOB</name>
<proteinExistence type="predicted"/>
<reference evidence="3 4" key="1">
    <citation type="submission" date="2019-03" db="EMBL/GenBank/DDBJ databases">
        <title>Genomic Encyclopedia of Type Strains, Phase IV (KMG-IV): sequencing the most valuable type-strain genomes for metagenomic binning, comparative biology and taxonomic classification.</title>
        <authorList>
            <person name="Goeker M."/>
        </authorList>
    </citation>
    <scope>NUCLEOTIDE SEQUENCE [LARGE SCALE GENOMIC DNA]</scope>
    <source>
        <strain evidence="3 4">DSM 18063</strain>
    </source>
</reference>
<sequence>MSGWVTNLRAAAVLGIAVGLSAPCQAASLSFDILESDTAGFWTYTSTFALPTGFSNATLAIDYFASDDRAVMALNGTNVASAGLCQTWRGNSGYMTFDGSTFQPYSFDYCHYTDTGTGPASYAPVTSGFVDGTNTLTFYVNNTNNRIYPAYIVDTAVGSGDYDNVKFRGTLSYDMPNAVPLPASLPLLLAGLAGLSLATRRRRTS</sequence>
<evidence type="ECO:0000313" key="4">
    <source>
        <dbReference type="Proteomes" id="UP000294835"/>
    </source>
</evidence>
<dbReference type="Proteomes" id="UP000294835">
    <property type="component" value="Unassembled WGS sequence"/>
</dbReference>
<evidence type="ECO:0000256" key="2">
    <source>
        <dbReference type="SAM" id="SignalP"/>
    </source>
</evidence>
<dbReference type="NCBIfam" id="TIGR03370">
    <property type="entry name" value="VPLPA-CTERM"/>
    <property type="match status" value="1"/>
</dbReference>
<evidence type="ECO:0000256" key="1">
    <source>
        <dbReference type="SAM" id="Phobius"/>
    </source>
</evidence>
<accession>A0A4R2Q2T8</accession>
<keyword evidence="2" id="KW-0732">Signal</keyword>
<comment type="caution">
    <text evidence="3">The sequence shown here is derived from an EMBL/GenBank/DDBJ whole genome shotgun (WGS) entry which is preliminary data.</text>
</comment>
<dbReference type="Gene3D" id="2.60.120.260">
    <property type="entry name" value="Galactose-binding domain-like"/>
    <property type="match status" value="1"/>
</dbReference>
<gene>
    <name evidence="3" type="ORF">EV662_10246</name>
</gene>